<comment type="caution">
    <text evidence="1">The sequence shown here is derived from an EMBL/GenBank/DDBJ whole genome shotgun (WGS) entry which is preliminary data.</text>
</comment>
<sequence>MYFNKTILILEDNLQVLSKLLERLYKLEGDQPNELSVIVLTNGQQVQDYINTNPKASFDIALIDYDDKLGRTFHILEIERFGAEKVIGISSVPKWNEAAEKRGVKHLILKDYARLDEFTDKVVREIENMLRNLPN</sequence>
<proteinExistence type="predicted"/>
<accession>A0A1F5JYV3</accession>
<reference evidence="1 2" key="1">
    <citation type="journal article" date="2016" name="Nat. Commun.">
        <title>Thousands of microbial genomes shed light on interconnected biogeochemical processes in an aquifer system.</title>
        <authorList>
            <person name="Anantharaman K."/>
            <person name="Brown C.T."/>
            <person name="Hug L.A."/>
            <person name="Sharon I."/>
            <person name="Castelle C.J."/>
            <person name="Probst A.J."/>
            <person name="Thomas B.C."/>
            <person name="Singh A."/>
            <person name="Wilkins M.J."/>
            <person name="Karaoz U."/>
            <person name="Brodie E.L."/>
            <person name="Williams K.H."/>
            <person name="Hubbard S.S."/>
            <person name="Banfield J.F."/>
        </authorList>
    </citation>
    <scope>NUCLEOTIDE SEQUENCE [LARGE SCALE GENOMIC DNA]</scope>
</reference>
<evidence type="ECO:0000313" key="1">
    <source>
        <dbReference type="EMBL" id="OGE33754.1"/>
    </source>
</evidence>
<name>A0A1F5JYV3_9BACT</name>
<evidence type="ECO:0000313" key="2">
    <source>
        <dbReference type="Proteomes" id="UP000176902"/>
    </source>
</evidence>
<dbReference type="AlphaFoldDB" id="A0A1F5JYV3"/>
<dbReference type="Proteomes" id="UP000176902">
    <property type="component" value="Unassembled WGS sequence"/>
</dbReference>
<dbReference type="Gene3D" id="3.40.50.2300">
    <property type="match status" value="1"/>
</dbReference>
<protein>
    <recommendedName>
        <fullName evidence="3">Response regulatory domain-containing protein</fullName>
    </recommendedName>
</protein>
<organism evidence="1 2">
    <name type="scientific">Candidatus Daviesbacteria bacterium RIFCSPHIGHO2_02_FULL_36_13</name>
    <dbReference type="NCBI Taxonomy" id="1797768"/>
    <lineage>
        <taxon>Bacteria</taxon>
        <taxon>Candidatus Daviesiibacteriota</taxon>
    </lineage>
</organism>
<gene>
    <name evidence="1" type="ORF">A3C59_04980</name>
</gene>
<evidence type="ECO:0008006" key="3">
    <source>
        <dbReference type="Google" id="ProtNLM"/>
    </source>
</evidence>
<dbReference type="EMBL" id="MFCV01000006">
    <property type="protein sequence ID" value="OGE33754.1"/>
    <property type="molecule type" value="Genomic_DNA"/>
</dbReference>